<dbReference type="EMBL" id="KL363205">
    <property type="protein sequence ID" value="KFD54727.1"/>
    <property type="molecule type" value="Genomic_DNA"/>
</dbReference>
<name>A0A085MBY1_9BILA</name>
<dbReference type="Proteomes" id="UP000030758">
    <property type="component" value="Unassembled WGS sequence"/>
</dbReference>
<dbReference type="EMBL" id="KL363205">
    <property type="protein sequence ID" value="KFD54728.1"/>
    <property type="molecule type" value="Genomic_DNA"/>
</dbReference>
<proteinExistence type="predicted"/>
<organism evidence="1 4">
    <name type="scientific">Trichuris suis</name>
    <name type="common">pig whipworm</name>
    <dbReference type="NCBI Taxonomy" id="68888"/>
    <lineage>
        <taxon>Eukaryota</taxon>
        <taxon>Metazoa</taxon>
        <taxon>Ecdysozoa</taxon>
        <taxon>Nematoda</taxon>
        <taxon>Enoplea</taxon>
        <taxon>Dorylaimia</taxon>
        <taxon>Trichinellida</taxon>
        <taxon>Trichuridae</taxon>
        <taxon>Trichuris</taxon>
    </lineage>
</organism>
<dbReference type="EMBL" id="KL367594">
    <property type="protein sequence ID" value="KFD62494.1"/>
    <property type="molecule type" value="Genomic_DNA"/>
</dbReference>
<evidence type="ECO:0000313" key="1">
    <source>
        <dbReference type="EMBL" id="KFD54727.1"/>
    </source>
</evidence>
<evidence type="ECO:0000313" key="4">
    <source>
        <dbReference type="Proteomes" id="UP000030764"/>
    </source>
</evidence>
<evidence type="ECO:0000313" key="3">
    <source>
        <dbReference type="EMBL" id="KFD62494.1"/>
    </source>
</evidence>
<gene>
    <name evidence="1" type="ORF">M513_04427</name>
    <name evidence="2" type="ORF">M513_04428</name>
    <name evidence="3" type="ORF">M514_25344</name>
</gene>
<sequence>MRLQASQSTYVRCLSRSSSANDTQLLNDSQLVEVTWPQLQVHQQRRVFNDLSKLQRTFAACELEVG</sequence>
<dbReference type="Proteomes" id="UP000030764">
    <property type="component" value="Unassembled WGS sequence"/>
</dbReference>
<reference evidence="1 4" key="1">
    <citation type="journal article" date="2014" name="Nat. Genet.">
        <title>Genome and transcriptome of the porcine whipworm Trichuris suis.</title>
        <authorList>
            <person name="Jex A.R."/>
            <person name="Nejsum P."/>
            <person name="Schwarz E.M."/>
            <person name="Hu L."/>
            <person name="Young N.D."/>
            <person name="Hall R.S."/>
            <person name="Korhonen P.K."/>
            <person name="Liao S."/>
            <person name="Thamsborg S."/>
            <person name="Xia J."/>
            <person name="Xu P."/>
            <person name="Wang S."/>
            <person name="Scheerlinck J.P."/>
            <person name="Hofmann A."/>
            <person name="Sternberg P.W."/>
            <person name="Wang J."/>
            <person name="Gasser R.B."/>
        </authorList>
    </citation>
    <scope>NUCLEOTIDE SEQUENCE [LARGE SCALE GENOMIC DNA]</scope>
    <source>
        <strain evidence="3">DCEP-RM93F</strain>
        <strain evidence="1">DCEP-RM93M</strain>
    </source>
</reference>
<protein>
    <submittedName>
        <fullName evidence="1">Uncharacterized protein</fullName>
    </submittedName>
</protein>
<accession>A0A085MBY1</accession>
<keyword evidence="4" id="KW-1185">Reference proteome</keyword>
<dbReference type="AlphaFoldDB" id="A0A085MBY1"/>
<evidence type="ECO:0000313" key="2">
    <source>
        <dbReference type="EMBL" id="KFD54728.1"/>
    </source>
</evidence>